<name>A0AAV4ZXN9_9AGAM</name>
<proteinExistence type="predicted"/>
<keyword evidence="1" id="KW-0812">Transmembrane</keyword>
<evidence type="ECO:0000256" key="1">
    <source>
        <dbReference type="SAM" id="Phobius"/>
    </source>
</evidence>
<feature type="transmembrane region" description="Helical" evidence="1">
    <location>
        <begin position="60"/>
        <end position="85"/>
    </location>
</feature>
<protein>
    <submittedName>
        <fullName evidence="2">Uncharacterized protein</fullName>
    </submittedName>
</protein>
<sequence length="141" mass="15988">MFARSNILWARYIFEFMQFSGYWGKSYGSPYHDRNTGCRSPKSIVTGLIFIRTYALCQGYLPMTIAWSAIFLAALASTFYSLIVAGRIHNIALLLLDALAFATLIHQVWGLWKLKRSLGLQNNQSLTTSLIKQVNETAKFP</sequence>
<dbReference type="EMBL" id="BPWL01000002">
    <property type="protein sequence ID" value="GJJ06902.1"/>
    <property type="molecule type" value="Genomic_DNA"/>
</dbReference>
<accession>A0AAV4ZXN9</accession>
<feature type="transmembrane region" description="Helical" evidence="1">
    <location>
        <begin position="91"/>
        <end position="112"/>
    </location>
</feature>
<comment type="caution">
    <text evidence="2">The sequence shown here is derived from an EMBL/GenBank/DDBJ whole genome shotgun (WGS) entry which is preliminary data.</text>
</comment>
<dbReference type="Proteomes" id="UP001050691">
    <property type="component" value="Unassembled WGS sequence"/>
</dbReference>
<organism evidence="2 3">
    <name type="scientific">Clathrus columnatus</name>
    <dbReference type="NCBI Taxonomy" id="1419009"/>
    <lineage>
        <taxon>Eukaryota</taxon>
        <taxon>Fungi</taxon>
        <taxon>Dikarya</taxon>
        <taxon>Basidiomycota</taxon>
        <taxon>Agaricomycotina</taxon>
        <taxon>Agaricomycetes</taxon>
        <taxon>Phallomycetidae</taxon>
        <taxon>Phallales</taxon>
        <taxon>Clathraceae</taxon>
        <taxon>Clathrus</taxon>
    </lineage>
</organism>
<gene>
    <name evidence="2" type="ORF">Clacol_001098</name>
</gene>
<keyword evidence="1" id="KW-0472">Membrane</keyword>
<evidence type="ECO:0000313" key="3">
    <source>
        <dbReference type="Proteomes" id="UP001050691"/>
    </source>
</evidence>
<keyword evidence="3" id="KW-1185">Reference proteome</keyword>
<keyword evidence="1" id="KW-1133">Transmembrane helix</keyword>
<dbReference type="AlphaFoldDB" id="A0AAV4ZXN9"/>
<evidence type="ECO:0000313" key="2">
    <source>
        <dbReference type="EMBL" id="GJJ06902.1"/>
    </source>
</evidence>
<reference evidence="2" key="1">
    <citation type="submission" date="2021-10" db="EMBL/GenBank/DDBJ databases">
        <title>De novo Genome Assembly of Clathrus columnatus (Basidiomycota, Fungi) Using Illumina and Nanopore Sequence Data.</title>
        <authorList>
            <person name="Ogiso-Tanaka E."/>
            <person name="Itagaki H."/>
            <person name="Hosoya T."/>
            <person name="Hosaka K."/>
        </authorList>
    </citation>
    <scope>NUCLEOTIDE SEQUENCE</scope>
    <source>
        <strain evidence="2">MO-923</strain>
    </source>
</reference>